<dbReference type="RefSeq" id="WP_253968571.1">
    <property type="nucleotide sequence ID" value="NZ_JAMFTH010000004.1"/>
</dbReference>
<evidence type="ECO:0000259" key="1">
    <source>
        <dbReference type="Pfam" id="PF00534"/>
    </source>
</evidence>
<feature type="domain" description="Glycosyl transferase family 1" evidence="1">
    <location>
        <begin position="878"/>
        <end position="1012"/>
    </location>
</feature>
<evidence type="ECO:0000259" key="2">
    <source>
        <dbReference type="Pfam" id="PF00535"/>
    </source>
</evidence>
<accession>A0A9X2I056</accession>
<keyword evidence="3" id="KW-0328">Glycosyltransferase</keyword>
<dbReference type="SUPFAM" id="SSF53448">
    <property type="entry name" value="Nucleotide-diphospho-sugar transferases"/>
    <property type="match status" value="1"/>
</dbReference>
<evidence type="ECO:0000313" key="3">
    <source>
        <dbReference type="EMBL" id="MCP8900279.1"/>
    </source>
</evidence>
<organism evidence="3 4">
    <name type="scientific">Gilvimarinus xylanilyticus</name>
    <dbReference type="NCBI Taxonomy" id="2944139"/>
    <lineage>
        <taxon>Bacteria</taxon>
        <taxon>Pseudomonadati</taxon>
        <taxon>Pseudomonadota</taxon>
        <taxon>Gammaproteobacteria</taxon>
        <taxon>Cellvibrionales</taxon>
        <taxon>Cellvibrionaceae</taxon>
        <taxon>Gilvimarinus</taxon>
    </lineage>
</organism>
<dbReference type="Pfam" id="PF05045">
    <property type="entry name" value="RgpF"/>
    <property type="match status" value="1"/>
</dbReference>
<dbReference type="InterPro" id="IPR029044">
    <property type="entry name" value="Nucleotide-diphossugar_trans"/>
</dbReference>
<protein>
    <submittedName>
        <fullName evidence="3">Glycosyltransferase</fullName>
        <ecNumber evidence="3">2.4.-.-</ecNumber>
    </submittedName>
</protein>
<dbReference type="AlphaFoldDB" id="A0A9X2I056"/>
<evidence type="ECO:0000313" key="4">
    <source>
        <dbReference type="Proteomes" id="UP001139319"/>
    </source>
</evidence>
<sequence length="1093" mass="121747">MHDSGGRLAIVLHIFYLDIAERLLGQLRWLASDDRFELWVTVSAEKRTDVQTLLARHGLVAHVRDCPNIGMDIVPFLQVLPELAERGFTTVIKLHTKRGSGKASAIWGRALSDTVTDLRWSDYAYAQLNLNRSLDMVGVGPYFCSGRRLMLENETAFDFLLTEFPHLKPLPNDWGFFIGTMFAARIERLLPLARWATNNRALFNASYHSDGQLVHAVEGILALFCRRSLPSIGLIHNAGVYAIETVSVTQGVNQALSRQLSRELSNYKENSRLLMESQLLEEKNYPFQGVVKGKVDLYRHYLLVGQFDKRVAASEAWSLKTHNRKHLTWERAVTKSREPGSVSVIVPVFNQPDLTAACIRSLYQELSDRSFTVTVVDNGSDDKTQSTLKSLAREYPLLKIVKNKKNLNFALGCNIGFCESSGEYAVFLNNDTKVTPGWLSALLGPVEAGEAFASQPLLLYPDGTVQCMGVVFSTGSSLGYPIYAGLKPEECHAYKPRQFQAVTAACVCVKATDFAELEGFDPLYINGQEDIDLCLRLGNKTGLKAAYVPDSRVIHYESKSKGRGRYIEQNRRVFVHKWGGKVKADDQQYYLEDGFSVLDWQPDNPEREQSLRVYRPMLDSLKPKHSGNLPKYLQRGNEALGEDARTAAACYINAVKLSQGQLAGFSLIFERLRETWLEKRSSRTFTVGVCSWELSHNPAGRALTLAESYPNNAEVEILGCILPSFGSEVWPPVNDSRISCHSFTVINEAEFVLQALSFVARHPVDLLHLSKPRIHNIIIGWLYQLMWGAKVIVDVDDEELAIVKADAPIKPTDYIAEHGQLPPLKNLHKRVWTQLAAAMVDDFDGITVANGALQTKYGGAIVPHVRPASRYQPSAKLKEEARQRFGIPENALVAIFVGTPRRHKGIFEAAKALSALKQENVYYLIVGGEVEQSLYKELKQLPSLNCVFAGNQAYDSVASVVAAGDITILLQDADSAIAQYQTPAKLTDALAMGVTVFAQPTPGMQEWVDNGAVIPVTRQTLLVELKKFMAGHYAEQGAKGRLIFERQLTTDSVAPVIQDCLNLDMKLTASKRKWHGQIEQIFDKKGLPLGFGE</sequence>
<dbReference type="EMBL" id="JAMFTH010000004">
    <property type="protein sequence ID" value="MCP8900279.1"/>
    <property type="molecule type" value="Genomic_DNA"/>
</dbReference>
<comment type="caution">
    <text evidence="3">The sequence shown here is derived from an EMBL/GenBank/DDBJ whole genome shotgun (WGS) entry which is preliminary data.</text>
</comment>
<dbReference type="InterPro" id="IPR001296">
    <property type="entry name" value="Glyco_trans_1"/>
</dbReference>
<dbReference type="PANTHER" id="PTHR43179:SF7">
    <property type="entry name" value="RHAMNOSYLTRANSFERASE WBBL"/>
    <property type="match status" value="1"/>
</dbReference>
<dbReference type="Gene3D" id="3.40.50.2000">
    <property type="entry name" value="Glycogen Phosphorylase B"/>
    <property type="match status" value="1"/>
</dbReference>
<proteinExistence type="predicted"/>
<keyword evidence="3" id="KW-0808">Transferase</keyword>
<dbReference type="SUPFAM" id="SSF53756">
    <property type="entry name" value="UDP-Glycosyltransferase/glycogen phosphorylase"/>
    <property type="match status" value="1"/>
</dbReference>
<dbReference type="Pfam" id="PF00534">
    <property type="entry name" value="Glycos_transf_1"/>
    <property type="match status" value="1"/>
</dbReference>
<dbReference type="Gene3D" id="3.90.550.10">
    <property type="entry name" value="Spore Coat Polysaccharide Biosynthesis Protein SpsA, Chain A"/>
    <property type="match status" value="1"/>
</dbReference>
<dbReference type="InterPro" id="IPR007739">
    <property type="entry name" value="RgpF"/>
</dbReference>
<dbReference type="Pfam" id="PF00535">
    <property type="entry name" value="Glycos_transf_2"/>
    <property type="match status" value="1"/>
</dbReference>
<dbReference type="GO" id="GO:0016757">
    <property type="term" value="F:glycosyltransferase activity"/>
    <property type="evidence" value="ECO:0007669"/>
    <property type="project" value="UniProtKB-KW"/>
</dbReference>
<dbReference type="InterPro" id="IPR001173">
    <property type="entry name" value="Glyco_trans_2-like"/>
</dbReference>
<dbReference type="Proteomes" id="UP001139319">
    <property type="component" value="Unassembled WGS sequence"/>
</dbReference>
<gene>
    <name evidence="3" type="ORF">M6D89_13305</name>
</gene>
<reference evidence="3" key="1">
    <citation type="submission" date="2022-05" db="EMBL/GenBank/DDBJ databases">
        <authorList>
            <person name="Sun H.-N."/>
        </authorList>
    </citation>
    <scope>NUCLEOTIDE SEQUENCE</scope>
    <source>
        <strain evidence="3">HB14</strain>
    </source>
</reference>
<dbReference type="CDD" id="cd04186">
    <property type="entry name" value="GT_2_like_c"/>
    <property type="match status" value="1"/>
</dbReference>
<dbReference type="PANTHER" id="PTHR43179">
    <property type="entry name" value="RHAMNOSYLTRANSFERASE WBBL"/>
    <property type="match status" value="1"/>
</dbReference>
<name>A0A9X2I056_9GAMM</name>
<keyword evidence="4" id="KW-1185">Reference proteome</keyword>
<dbReference type="EC" id="2.4.-.-" evidence="3"/>
<feature type="domain" description="Glycosyltransferase 2-like" evidence="2">
    <location>
        <begin position="343"/>
        <end position="465"/>
    </location>
</feature>
<reference evidence="3" key="2">
    <citation type="submission" date="2023-01" db="EMBL/GenBank/DDBJ databases">
        <title>Gilvimarinus xylanilyticus HB14 isolated from Caulerpa lentillifera aquaculture base in Hainan, China.</title>
        <authorList>
            <person name="Zhang Y.-J."/>
        </authorList>
    </citation>
    <scope>NUCLEOTIDE SEQUENCE</scope>
    <source>
        <strain evidence="3">HB14</strain>
    </source>
</reference>